<dbReference type="InterPro" id="IPR018211">
    <property type="entry name" value="ADH_Fe_CS"/>
</dbReference>
<dbReference type="GO" id="GO:0004022">
    <property type="term" value="F:alcohol dehydrogenase (NAD+) activity"/>
    <property type="evidence" value="ECO:0007669"/>
    <property type="project" value="TreeGrafter"/>
</dbReference>
<dbReference type="CDD" id="cd08192">
    <property type="entry name" value="MAR-like"/>
    <property type="match status" value="1"/>
</dbReference>
<accession>A0A512N5A2</accession>
<sequence>MRAGEIVFTGMDRVVFGRTAAEAVVQAAERLSAKRVFILAGKTLNRETDAVRQIADALGSRYAGVHDDMPAHSPRDAVVACANKARDAGCDLLVSVGGGSTTDGGKAVTICLEHDIREPDGLEPFRTVVDEVTGKRSFPQYRAPTVRQICVPTTLSGGEFNARAGVTEPRLRLKQAYIHPGLIPLAVIFDPAIAVHTPEWLWLSTGIRAVDHAVETYCSIDGNAYTDSTALQALRLLGRGLPAVKRDPSDLAARLDCQIGAWISMTGIVTGTRMGASHAIGHVLGGSAGVPHGYTSCVMLPAVLAFNAEVNGDRQAEISAALGAAGQPAAEVLDRFIGGLGLPRRLRDVGVNRDDLQRIATNCMKDDWTFSNPRPIQGAQEIVPILETVY</sequence>
<keyword evidence="3" id="KW-0560">Oxidoreductase</keyword>
<comment type="caution">
    <text evidence="7">The sequence shown here is derived from an EMBL/GenBank/DDBJ whole genome shotgun (WGS) entry which is preliminary data.</text>
</comment>
<reference evidence="7 8" key="1">
    <citation type="submission" date="2019-07" db="EMBL/GenBank/DDBJ databases">
        <title>Whole genome shotgun sequence of Reyranella soli NBRC 108950.</title>
        <authorList>
            <person name="Hosoyama A."/>
            <person name="Uohara A."/>
            <person name="Ohji S."/>
            <person name="Ichikawa N."/>
        </authorList>
    </citation>
    <scope>NUCLEOTIDE SEQUENCE [LARGE SCALE GENOMIC DNA]</scope>
    <source>
        <strain evidence="7 8">NBRC 108950</strain>
    </source>
</reference>
<feature type="domain" description="Fe-containing alcohol dehydrogenase-like C-terminal" evidence="6">
    <location>
        <begin position="204"/>
        <end position="389"/>
    </location>
</feature>
<evidence type="ECO:0000256" key="2">
    <source>
        <dbReference type="ARBA" id="ARBA00007358"/>
    </source>
</evidence>
<evidence type="ECO:0000313" key="7">
    <source>
        <dbReference type="EMBL" id="GEP54184.1"/>
    </source>
</evidence>
<dbReference type="Gene3D" id="1.20.1090.10">
    <property type="entry name" value="Dehydroquinate synthase-like - alpha domain"/>
    <property type="match status" value="1"/>
</dbReference>
<dbReference type="Pfam" id="PF00465">
    <property type="entry name" value="Fe-ADH"/>
    <property type="match status" value="1"/>
</dbReference>
<dbReference type="Pfam" id="PF25137">
    <property type="entry name" value="ADH_Fe_C"/>
    <property type="match status" value="1"/>
</dbReference>
<evidence type="ECO:0000259" key="6">
    <source>
        <dbReference type="Pfam" id="PF25137"/>
    </source>
</evidence>
<proteinExistence type="inferred from homology"/>
<gene>
    <name evidence="7" type="ORF">RSO01_13500</name>
</gene>
<dbReference type="OrthoDB" id="9815791at2"/>
<dbReference type="SUPFAM" id="SSF56796">
    <property type="entry name" value="Dehydroquinate synthase-like"/>
    <property type="match status" value="1"/>
</dbReference>
<evidence type="ECO:0000313" key="8">
    <source>
        <dbReference type="Proteomes" id="UP000321058"/>
    </source>
</evidence>
<dbReference type="GO" id="GO:0046872">
    <property type="term" value="F:metal ion binding"/>
    <property type="evidence" value="ECO:0007669"/>
    <property type="project" value="InterPro"/>
</dbReference>
<dbReference type="PANTHER" id="PTHR11496:SF102">
    <property type="entry name" value="ALCOHOL DEHYDROGENASE 4"/>
    <property type="match status" value="1"/>
</dbReference>
<dbReference type="AlphaFoldDB" id="A0A512N5A2"/>
<comment type="similarity">
    <text evidence="2">Belongs to the iron-containing alcohol dehydrogenase family.</text>
</comment>
<dbReference type="InterPro" id="IPR001670">
    <property type="entry name" value="ADH_Fe/GldA"/>
</dbReference>
<keyword evidence="8" id="KW-1185">Reference proteome</keyword>
<evidence type="ECO:0000259" key="5">
    <source>
        <dbReference type="Pfam" id="PF00465"/>
    </source>
</evidence>
<dbReference type="InterPro" id="IPR039697">
    <property type="entry name" value="Alcohol_dehydrogenase_Fe"/>
</dbReference>
<feature type="domain" description="Alcohol dehydrogenase iron-type/glycerol dehydrogenase GldA" evidence="5">
    <location>
        <begin position="13"/>
        <end position="191"/>
    </location>
</feature>
<comment type="cofactor">
    <cofactor evidence="1">
        <name>Fe cation</name>
        <dbReference type="ChEBI" id="CHEBI:24875"/>
    </cofactor>
</comment>
<dbReference type="InterPro" id="IPR056798">
    <property type="entry name" value="ADH_Fe_C"/>
</dbReference>
<dbReference type="Gene3D" id="3.40.50.1970">
    <property type="match status" value="1"/>
</dbReference>
<dbReference type="PROSITE" id="PS00060">
    <property type="entry name" value="ADH_IRON_2"/>
    <property type="match status" value="1"/>
</dbReference>
<evidence type="ECO:0000256" key="3">
    <source>
        <dbReference type="ARBA" id="ARBA00023002"/>
    </source>
</evidence>
<dbReference type="PANTHER" id="PTHR11496">
    <property type="entry name" value="ALCOHOL DEHYDROGENASE"/>
    <property type="match status" value="1"/>
</dbReference>
<evidence type="ECO:0000256" key="1">
    <source>
        <dbReference type="ARBA" id="ARBA00001962"/>
    </source>
</evidence>
<dbReference type="RefSeq" id="WP_147147500.1">
    <property type="nucleotide sequence ID" value="NZ_BKAJ01000024.1"/>
</dbReference>
<dbReference type="Proteomes" id="UP000321058">
    <property type="component" value="Unassembled WGS sequence"/>
</dbReference>
<keyword evidence="4" id="KW-0520">NAD</keyword>
<dbReference type="EMBL" id="BKAJ01000024">
    <property type="protein sequence ID" value="GEP54184.1"/>
    <property type="molecule type" value="Genomic_DNA"/>
</dbReference>
<organism evidence="7 8">
    <name type="scientific">Reyranella soli</name>
    <dbReference type="NCBI Taxonomy" id="1230389"/>
    <lineage>
        <taxon>Bacteria</taxon>
        <taxon>Pseudomonadati</taxon>
        <taxon>Pseudomonadota</taxon>
        <taxon>Alphaproteobacteria</taxon>
        <taxon>Hyphomicrobiales</taxon>
        <taxon>Reyranellaceae</taxon>
        <taxon>Reyranella</taxon>
    </lineage>
</organism>
<name>A0A512N5A2_9HYPH</name>
<protein>
    <submittedName>
        <fullName evidence="7">Maleylacetate reductase</fullName>
    </submittedName>
</protein>
<evidence type="ECO:0000256" key="4">
    <source>
        <dbReference type="ARBA" id="ARBA00023027"/>
    </source>
</evidence>